<reference evidence="1 2" key="1">
    <citation type="submission" date="2016-12" db="EMBL/GenBank/DDBJ databases">
        <title>Complete genome sequence of Clostridium kluyveri JZZ isolated from the pit mud of a Chinese flavor liquor-making factory.</title>
        <authorList>
            <person name="Wang Y."/>
        </authorList>
    </citation>
    <scope>NUCLEOTIDE SEQUENCE [LARGE SCALE GENOMIC DNA]</scope>
    <source>
        <strain evidence="1 2">JZZ</strain>
    </source>
</reference>
<protein>
    <submittedName>
        <fullName evidence="1">Uncharacterized protein</fullName>
    </submittedName>
</protein>
<accession>A0A1L5F8U3</accession>
<name>A0A1L5F8U3_CLOKL</name>
<evidence type="ECO:0000313" key="1">
    <source>
        <dbReference type="EMBL" id="APM39435.1"/>
    </source>
</evidence>
<dbReference type="AlphaFoldDB" id="A0A1L5F8U3"/>
<sequence>MSGNFNEALEAIKNSPDIKVKVDHFLIQDEGLKNIFSSFRMLSCIMYNLSLCFNNKQLAEILQSGQWYLKI</sequence>
<gene>
    <name evidence="1" type="ORF">BS101_12115</name>
</gene>
<organism evidence="1 2">
    <name type="scientific">Clostridium kluyveri</name>
    <dbReference type="NCBI Taxonomy" id="1534"/>
    <lineage>
        <taxon>Bacteria</taxon>
        <taxon>Bacillati</taxon>
        <taxon>Bacillota</taxon>
        <taxon>Clostridia</taxon>
        <taxon>Eubacteriales</taxon>
        <taxon>Clostridiaceae</taxon>
        <taxon>Clostridium</taxon>
    </lineage>
</organism>
<proteinExistence type="predicted"/>
<dbReference type="OrthoDB" id="1932863at2"/>
<evidence type="ECO:0000313" key="2">
    <source>
        <dbReference type="Proteomes" id="UP000184604"/>
    </source>
</evidence>
<dbReference type="RefSeq" id="WP_073539059.1">
    <property type="nucleotide sequence ID" value="NZ_CP018335.1"/>
</dbReference>
<dbReference type="EMBL" id="CP018335">
    <property type="protein sequence ID" value="APM39435.1"/>
    <property type="molecule type" value="Genomic_DNA"/>
</dbReference>
<dbReference type="Proteomes" id="UP000184604">
    <property type="component" value="Chromosome"/>
</dbReference>